<evidence type="ECO:0000256" key="1">
    <source>
        <dbReference type="SAM" id="Phobius"/>
    </source>
</evidence>
<keyword evidence="1" id="KW-1133">Transmembrane helix</keyword>
<sequence length="158" mass="16976">MAQPVAKNSKPQYLYLALLGGFILAIWLGSTLFGLPSVQAPGIASDCDLNQQSCTVDMGEVSLTVDIQPRPVRSMTPLNYRVSIDGTSASKVIINLQGSEMYMGINQTQLTPVESSPGNFSGQGELAVCTTGEMLWRLTVSAETAAGPINTWFEFRAK</sequence>
<name>A0ABS2WD66_9GAMM</name>
<comment type="caution">
    <text evidence="2">The sequence shown here is derived from an EMBL/GenBank/DDBJ whole genome shotgun (WGS) entry which is preliminary data.</text>
</comment>
<organism evidence="2 3">
    <name type="scientific">Amphritea pacifica</name>
    <dbReference type="NCBI Taxonomy" id="2811233"/>
    <lineage>
        <taxon>Bacteria</taxon>
        <taxon>Pseudomonadati</taxon>
        <taxon>Pseudomonadota</taxon>
        <taxon>Gammaproteobacteria</taxon>
        <taxon>Oceanospirillales</taxon>
        <taxon>Oceanospirillaceae</taxon>
        <taxon>Amphritea</taxon>
    </lineage>
</organism>
<keyword evidence="3" id="KW-1185">Reference proteome</keyword>
<evidence type="ECO:0000313" key="3">
    <source>
        <dbReference type="Proteomes" id="UP000760472"/>
    </source>
</evidence>
<proteinExistence type="predicted"/>
<dbReference type="Proteomes" id="UP000760472">
    <property type="component" value="Unassembled WGS sequence"/>
</dbReference>
<keyword evidence="1" id="KW-0472">Membrane</keyword>
<reference evidence="2 3" key="1">
    <citation type="submission" date="2021-02" db="EMBL/GenBank/DDBJ databases">
        <title>A novel species of genus Amphritea isolated from a fishpond in China.</title>
        <authorList>
            <person name="Lu H."/>
        </authorList>
    </citation>
    <scope>NUCLEOTIDE SEQUENCE [LARGE SCALE GENOMIC DNA]</scope>
    <source>
        <strain evidence="2 3">RP18W</strain>
    </source>
</reference>
<keyword evidence="1" id="KW-0812">Transmembrane</keyword>
<evidence type="ECO:0008006" key="4">
    <source>
        <dbReference type="Google" id="ProtNLM"/>
    </source>
</evidence>
<feature type="transmembrane region" description="Helical" evidence="1">
    <location>
        <begin position="12"/>
        <end position="35"/>
    </location>
</feature>
<protein>
    <recommendedName>
        <fullName evidence="4">YtkA-like domain-containing protein</fullName>
    </recommendedName>
</protein>
<accession>A0ABS2WD66</accession>
<gene>
    <name evidence="2" type="ORF">JW498_19370</name>
</gene>
<dbReference type="RefSeq" id="WP_205211716.1">
    <property type="nucleotide sequence ID" value="NZ_JAFFZO010000032.1"/>
</dbReference>
<dbReference type="EMBL" id="JAFFZP010000043">
    <property type="protein sequence ID" value="MBN0989533.1"/>
    <property type="molecule type" value="Genomic_DNA"/>
</dbReference>
<evidence type="ECO:0000313" key="2">
    <source>
        <dbReference type="EMBL" id="MBN0989533.1"/>
    </source>
</evidence>